<reference evidence="2 3" key="1">
    <citation type="journal article" date="2016" name="Sci. Rep.">
        <title>The Dendrobium catenatum Lindl. genome sequence provides insights into polysaccharide synthase, floral development and adaptive evolution.</title>
        <authorList>
            <person name="Zhang G.Q."/>
            <person name="Xu Q."/>
            <person name="Bian C."/>
            <person name="Tsai W.C."/>
            <person name="Yeh C.M."/>
            <person name="Liu K.W."/>
            <person name="Yoshida K."/>
            <person name="Zhang L.S."/>
            <person name="Chang S.B."/>
            <person name="Chen F."/>
            <person name="Shi Y."/>
            <person name="Su Y.Y."/>
            <person name="Zhang Y.Q."/>
            <person name="Chen L.J."/>
            <person name="Yin Y."/>
            <person name="Lin M."/>
            <person name="Huang H."/>
            <person name="Deng H."/>
            <person name="Wang Z.W."/>
            <person name="Zhu S.L."/>
            <person name="Zhao X."/>
            <person name="Deng C."/>
            <person name="Niu S.C."/>
            <person name="Huang J."/>
            <person name="Wang M."/>
            <person name="Liu G.H."/>
            <person name="Yang H.J."/>
            <person name="Xiao X.J."/>
            <person name="Hsiao Y.Y."/>
            <person name="Wu W.L."/>
            <person name="Chen Y.Y."/>
            <person name="Mitsuda N."/>
            <person name="Ohme-Takagi M."/>
            <person name="Luo Y.B."/>
            <person name="Van de Peer Y."/>
            <person name="Liu Z.J."/>
        </authorList>
    </citation>
    <scope>NUCLEOTIDE SEQUENCE [LARGE SCALE GENOMIC DNA]</scope>
    <source>
        <tissue evidence="2">The whole plant</tissue>
    </source>
</reference>
<evidence type="ECO:0000256" key="1">
    <source>
        <dbReference type="SAM" id="MobiDB-lite"/>
    </source>
</evidence>
<reference evidence="2 3" key="2">
    <citation type="journal article" date="2017" name="Nature">
        <title>The Apostasia genome and the evolution of orchids.</title>
        <authorList>
            <person name="Zhang G.Q."/>
            <person name="Liu K.W."/>
            <person name="Li Z."/>
            <person name="Lohaus R."/>
            <person name="Hsiao Y.Y."/>
            <person name="Niu S.C."/>
            <person name="Wang J.Y."/>
            <person name="Lin Y.C."/>
            <person name="Xu Q."/>
            <person name="Chen L.J."/>
            <person name="Yoshida K."/>
            <person name="Fujiwara S."/>
            <person name="Wang Z.W."/>
            <person name="Zhang Y.Q."/>
            <person name="Mitsuda N."/>
            <person name="Wang M."/>
            <person name="Liu G.H."/>
            <person name="Pecoraro L."/>
            <person name="Huang H.X."/>
            <person name="Xiao X.J."/>
            <person name="Lin M."/>
            <person name="Wu X.Y."/>
            <person name="Wu W.L."/>
            <person name="Chen Y.Y."/>
            <person name="Chang S.B."/>
            <person name="Sakamoto S."/>
            <person name="Ohme-Takagi M."/>
            <person name="Yagi M."/>
            <person name="Zeng S.J."/>
            <person name="Shen C.Y."/>
            <person name="Yeh C.M."/>
            <person name="Luo Y.B."/>
            <person name="Tsai W.C."/>
            <person name="Van de Peer Y."/>
            <person name="Liu Z.J."/>
        </authorList>
    </citation>
    <scope>NUCLEOTIDE SEQUENCE [LARGE SCALE GENOMIC DNA]</scope>
    <source>
        <tissue evidence="2">The whole plant</tissue>
    </source>
</reference>
<evidence type="ECO:0000313" key="2">
    <source>
        <dbReference type="EMBL" id="PKU72560.1"/>
    </source>
</evidence>
<dbReference type="Proteomes" id="UP000233837">
    <property type="component" value="Unassembled WGS sequence"/>
</dbReference>
<keyword evidence="3" id="KW-1185">Reference proteome</keyword>
<proteinExistence type="predicted"/>
<protein>
    <submittedName>
        <fullName evidence="2">Uncharacterized protein</fullName>
    </submittedName>
</protein>
<sequence length="131" mass="15336">MDSLNIKCLIRNFFVKWWSAIIVGDKKKHIDKVIQNNLIKTQRQPPVAEFSLKNLQKMFKQHYPHESPEQIKVHLQKAYWEQMTQLFPNDEEMASQRSDDTIPDTWNHPSLKAEDAGLSHRPGKAPLSEET</sequence>
<gene>
    <name evidence="2" type="ORF">MA16_Dca008617</name>
</gene>
<feature type="region of interest" description="Disordered" evidence="1">
    <location>
        <begin position="89"/>
        <end position="131"/>
    </location>
</feature>
<accession>A0A2I0WA74</accession>
<dbReference type="EMBL" id="KZ502819">
    <property type="protein sequence ID" value="PKU72560.1"/>
    <property type="molecule type" value="Genomic_DNA"/>
</dbReference>
<organism evidence="2 3">
    <name type="scientific">Dendrobium catenatum</name>
    <dbReference type="NCBI Taxonomy" id="906689"/>
    <lineage>
        <taxon>Eukaryota</taxon>
        <taxon>Viridiplantae</taxon>
        <taxon>Streptophyta</taxon>
        <taxon>Embryophyta</taxon>
        <taxon>Tracheophyta</taxon>
        <taxon>Spermatophyta</taxon>
        <taxon>Magnoliopsida</taxon>
        <taxon>Liliopsida</taxon>
        <taxon>Asparagales</taxon>
        <taxon>Orchidaceae</taxon>
        <taxon>Epidendroideae</taxon>
        <taxon>Malaxideae</taxon>
        <taxon>Dendrobiinae</taxon>
        <taxon>Dendrobium</taxon>
    </lineage>
</organism>
<evidence type="ECO:0000313" key="3">
    <source>
        <dbReference type="Proteomes" id="UP000233837"/>
    </source>
</evidence>
<name>A0A2I0WA74_9ASPA</name>
<dbReference type="AlphaFoldDB" id="A0A2I0WA74"/>